<dbReference type="CDD" id="cd01544">
    <property type="entry name" value="PBP1_GalR"/>
    <property type="match status" value="1"/>
</dbReference>
<comment type="caution">
    <text evidence="6">The sequence shown here is derived from an EMBL/GenBank/DDBJ whole genome shotgun (WGS) entry which is preliminary data.</text>
</comment>
<name>A0A261EX16_9BIFI</name>
<dbReference type="Gene3D" id="3.40.50.2300">
    <property type="match status" value="2"/>
</dbReference>
<dbReference type="PROSITE" id="PS00356">
    <property type="entry name" value="HTH_LACI_1"/>
    <property type="match status" value="1"/>
</dbReference>
<protein>
    <submittedName>
        <fullName evidence="6">LacI family transcriptional regulator</fullName>
    </submittedName>
</protein>
<dbReference type="SUPFAM" id="SSF47413">
    <property type="entry name" value="lambda repressor-like DNA-binding domains"/>
    <property type="match status" value="1"/>
</dbReference>
<organism evidence="6 7">
    <name type="scientific">Pseudoscardovia suis</name>
    <dbReference type="NCBI Taxonomy" id="987063"/>
    <lineage>
        <taxon>Bacteria</taxon>
        <taxon>Bacillati</taxon>
        <taxon>Actinomycetota</taxon>
        <taxon>Actinomycetes</taxon>
        <taxon>Bifidobacteriales</taxon>
        <taxon>Bifidobacteriaceae</taxon>
        <taxon>Pseudoscardovia</taxon>
    </lineage>
</organism>
<dbReference type="PANTHER" id="PTHR30146:SF149">
    <property type="entry name" value="HTH-TYPE TRANSCRIPTIONAL REGULATOR EBGR"/>
    <property type="match status" value="1"/>
</dbReference>
<proteinExistence type="predicted"/>
<dbReference type="Proteomes" id="UP000216454">
    <property type="component" value="Unassembled WGS sequence"/>
</dbReference>
<dbReference type="PANTHER" id="PTHR30146">
    <property type="entry name" value="LACI-RELATED TRANSCRIPTIONAL REPRESSOR"/>
    <property type="match status" value="1"/>
</dbReference>
<dbReference type="SUPFAM" id="SSF53822">
    <property type="entry name" value="Periplasmic binding protein-like I"/>
    <property type="match status" value="1"/>
</dbReference>
<reference evidence="6 7" key="1">
    <citation type="journal article" date="2017" name="BMC Genomics">
        <title>Comparative genomic and phylogenomic analyses of the Bifidobacteriaceae family.</title>
        <authorList>
            <person name="Lugli G.A."/>
            <person name="Milani C."/>
            <person name="Turroni F."/>
            <person name="Duranti S."/>
            <person name="Mancabelli L."/>
            <person name="Mangifesta M."/>
            <person name="Ferrario C."/>
            <person name="Modesto M."/>
            <person name="Mattarelli P."/>
            <person name="Jiri K."/>
            <person name="van Sinderen D."/>
            <person name="Ventura M."/>
        </authorList>
    </citation>
    <scope>NUCLEOTIDE SEQUENCE [LARGE SCALE GENOMIC DNA]</scope>
    <source>
        <strain evidence="6 7">DSM 24744</strain>
    </source>
</reference>
<accession>A0A261EX16</accession>
<dbReference type="InterPro" id="IPR046335">
    <property type="entry name" value="LacI/GalR-like_sensor"/>
</dbReference>
<dbReference type="InterPro" id="IPR010982">
    <property type="entry name" value="Lambda_DNA-bd_dom_sf"/>
</dbReference>
<dbReference type="Pfam" id="PF13377">
    <property type="entry name" value="Peripla_BP_3"/>
    <property type="match status" value="1"/>
</dbReference>
<feature type="compositionally biased region" description="Low complexity" evidence="4">
    <location>
        <begin position="1"/>
        <end position="25"/>
    </location>
</feature>
<evidence type="ECO:0000256" key="4">
    <source>
        <dbReference type="SAM" id="MobiDB-lite"/>
    </source>
</evidence>
<dbReference type="Gene3D" id="1.10.260.40">
    <property type="entry name" value="lambda repressor-like DNA-binding domains"/>
    <property type="match status" value="1"/>
</dbReference>
<dbReference type="OrthoDB" id="3258243at2"/>
<dbReference type="EMBL" id="MWWQ01000008">
    <property type="protein sequence ID" value="OZG51391.1"/>
    <property type="molecule type" value="Genomic_DNA"/>
</dbReference>
<dbReference type="GO" id="GO:0000976">
    <property type="term" value="F:transcription cis-regulatory region binding"/>
    <property type="evidence" value="ECO:0007669"/>
    <property type="project" value="TreeGrafter"/>
</dbReference>
<feature type="region of interest" description="Disordered" evidence="4">
    <location>
        <begin position="1"/>
        <end position="52"/>
    </location>
</feature>
<keyword evidence="3" id="KW-0804">Transcription</keyword>
<dbReference type="RefSeq" id="WP_094691364.1">
    <property type="nucleotide sequence ID" value="NZ_MWWQ01000008.1"/>
</dbReference>
<gene>
    <name evidence="6" type="ORF">PSSU_1014</name>
</gene>
<dbReference type="SMART" id="SM00354">
    <property type="entry name" value="HTH_LACI"/>
    <property type="match status" value="1"/>
</dbReference>
<dbReference type="PROSITE" id="PS50932">
    <property type="entry name" value="HTH_LACI_2"/>
    <property type="match status" value="1"/>
</dbReference>
<dbReference type="PRINTS" id="PR00036">
    <property type="entry name" value="HTHLACI"/>
</dbReference>
<feature type="domain" description="HTH lacI-type" evidence="5">
    <location>
        <begin position="49"/>
        <end position="98"/>
    </location>
</feature>
<dbReference type="InterPro" id="IPR028082">
    <property type="entry name" value="Peripla_BP_I"/>
</dbReference>
<keyword evidence="7" id="KW-1185">Reference proteome</keyword>
<feature type="compositionally biased region" description="Polar residues" evidence="4">
    <location>
        <begin position="30"/>
        <end position="39"/>
    </location>
</feature>
<evidence type="ECO:0000256" key="2">
    <source>
        <dbReference type="ARBA" id="ARBA00023125"/>
    </source>
</evidence>
<dbReference type="InterPro" id="IPR000843">
    <property type="entry name" value="HTH_LacI"/>
</dbReference>
<dbReference type="GO" id="GO:0003700">
    <property type="term" value="F:DNA-binding transcription factor activity"/>
    <property type="evidence" value="ECO:0007669"/>
    <property type="project" value="TreeGrafter"/>
</dbReference>
<evidence type="ECO:0000313" key="7">
    <source>
        <dbReference type="Proteomes" id="UP000216454"/>
    </source>
</evidence>
<dbReference type="Pfam" id="PF00356">
    <property type="entry name" value="LacI"/>
    <property type="match status" value="1"/>
</dbReference>
<dbReference type="CDD" id="cd01392">
    <property type="entry name" value="HTH_LacI"/>
    <property type="match status" value="1"/>
</dbReference>
<sequence length="416" mass="45595">MNEFHPSASPNTAAPTAAAADTTPSGNYAKATTSASPTGSAKKRSRKSPTIRDVAKVAGVSAATVSRVLNNDDTLSVSSTTRDRIFSVATQMGYHKNRRTTHGSAGRDGHKTVAVVQRIAPFFKGEEMFAYYIRVPLENKLEQLGYTVMRLNGSLPQVVEQLTDHPADAIAAVGIFDSREIVHLQKFRKPLLSIYTDTTAKRCNCVTPDIESSVIAALDFFISRGQTRIGLLCTDLQFSKQNVMYDDPFLRAFRDYMTQRNLFVPSYVYRGQITADSGYKLMRQAMMEHRNARPQAFLCCADAMGVGALQALHEGGIDVPHEVSLITFQGTPITQQVYPELSTLTLNTSAMGQASAMLLHGMITDNESVKAPCHLLFGTTLELRGSTINDMPPVQSAELDDSTPVYATMKRFHRLG</sequence>
<keyword evidence="2" id="KW-0238">DNA-binding</keyword>
<evidence type="ECO:0000313" key="6">
    <source>
        <dbReference type="EMBL" id="OZG51391.1"/>
    </source>
</evidence>
<dbReference type="AlphaFoldDB" id="A0A261EX16"/>
<evidence type="ECO:0000256" key="1">
    <source>
        <dbReference type="ARBA" id="ARBA00023015"/>
    </source>
</evidence>
<keyword evidence="1" id="KW-0805">Transcription regulation</keyword>
<evidence type="ECO:0000256" key="3">
    <source>
        <dbReference type="ARBA" id="ARBA00023163"/>
    </source>
</evidence>
<evidence type="ECO:0000259" key="5">
    <source>
        <dbReference type="PROSITE" id="PS50932"/>
    </source>
</evidence>